<dbReference type="InterPro" id="IPR012338">
    <property type="entry name" value="Beta-lactam/transpept-like"/>
</dbReference>
<dbReference type="Pfam" id="PF00144">
    <property type="entry name" value="Beta-lactamase"/>
    <property type="match status" value="1"/>
</dbReference>
<gene>
    <name evidence="4" type="ORF">DWB77_06723</name>
</gene>
<feature type="chain" id="PRO_5017466283" evidence="2">
    <location>
        <begin position="34"/>
        <end position="446"/>
    </location>
</feature>
<evidence type="ECO:0000259" key="3">
    <source>
        <dbReference type="Pfam" id="PF00144"/>
    </source>
</evidence>
<reference evidence="4 5" key="1">
    <citation type="submission" date="2018-10" db="EMBL/GenBank/DDBJ databases">
        <title>Relationship between Morphology and Antimicrobial Activity in Streptomyces.</title>
        <authorList>
            <person name="Kang H.J."/>
            <person name="Kim S.B."/>
        </authorList>
    </citation>
    <scope>NUCLEOTIDE SEQUENCE [LARGE SCALE GENOMIC DNA]</scope>
    <source>
        <strain evidence="4 5">BH38</strain>
    </source>
</reference>
<keyword evidence="4" id="KW-0378">Hydrolase</keyword>
<evidence type="ECO:0000313" key="5">
    <source>
        <dbReference type="Proteomes" id="UP000271554"/>
    </source>
</evidence>
<dbReference type="Gene3D" id="3.40.710.10">
    <property type="entry name" value="DD-peptidase/beta-lactamase superfamily"/>
    <property type="match status" value="1"/>
</dbReference>
<dbReference type="EC" id="3.4.16.4" evidence="4"/>
<sequence length="446" mass="47377">MFLLRPDHRRARLAGTTAALAAALLVTVVPAQAAPSPTPAAASAAESAAAISGGLDRKALGASLDAVHTAGMYGANAAVRDGEQRWLGATGVADIGTGRPMRPNLQYRVGSVTKAFTSVAVLQQVAKERIDLDAPIGRYLPETVPGERGRAITVRMLLNHTSGIGDYVLGAFPSLGQSSTKSLDDNRFRRFSPEELARLGLDAAPTGRPGEKWSYSNTNYVIAGMLIRKVTGEDAEAYITRAVIQKAGLRDTYFPRSPRIAGPHPRMYESFYGLIDPPRDYSVYDMSWAGTAGALVSTTADLEDFYRKLLRGRLLPAAQLHEMQTTVPVLDDAGTTVMNYGLGIYVVELPCGRFWGHDGAVFGAGANVLSSVDGKRQLALTYNLMKYQKVGTDGKLEPSPIDAALNAFALQALCPAGTGERTAGPAAPAAPLPRTQDLAPATAPRR</sequence>
<accession>A0A387HLX6</accession>
<feature type="region of interest" description="Disordered" evidence="1">
    <location>
        <begin position="419"/>
        <end position="446"/>
    </location>
</feature>
<dbReference type="Proteomes" id="UP000271554">
    <property type="component" value="Chromosome"/>
</dbReference>
<feature type="domain" description="Beta-lactamase-related" evidence="3">
    <location>
        <begin position="70"/>
        <end position="380"/>
    </location>
</feature>
<dbReference type="SUPFAM" id="SSF56601">
    <property type="entry name" value="beta-lactamase/transpeptidase-like"/>
    <property type="match status" value="1"/>
</dbReference>
<dbReference type="KEGG" id="shun:DWB77_06723"/>
<dbReference type="InterPro" id="IPR001466">
    <property type="entry name" value="Beta-lactam-related"/>
</dbReference>
<protein>
    <submittedName>
        <fullName evidence="4">D-alanyl-D-alanine carboxypeptidase</fullName>
        <ecNumber evidence="4">3.4.16.4</ecNumber>
    </submittedName>
</protein>
<keyword evidence="4" id="KW-0645">Protease</keyword>
<evidence type="ECO:0000313" key="4">
    <source>
        <dbReference type="EMBL" id="AYG84509.1"/>
    </source>
</evidence>
<evidence type="ECO:0000256" key="1">
    <source>
        <dbReference type="SAM" id="MobiDB-lite"/>
    </source>
</evidence>
<dbReference type="RefSeq" id="WP_120725956.1">
    <property type="nucleotide sequence ID" value="NZ_CP032698.1"/>
</dbReference>
<dbReference type="EMBL" id="CP032698">
    <property type="protein sequence ID" value="AYG84509.1"/>
    <property type="molecule type" value="Genomic_DNA"/>
</dbReference>
<evidence type="ECO:0000256" key="2">
    <source>
        <dbReference type="SAM" id="SignalP"/>
    </source>
</evidence>
<organism evidence="4 5">
    <name type="scientific">Streptomyces hundungensis</name>
    <dbReference type="NCBI Taxonomy" id="1077946"/>
    <lineage>
        <taxon>Bacteria</taxon>
        <taxon>Bacillati</taxon>
        <taxon>Actinomycetota</taxon>
        <taxon>Actinomycetes</taxon>
        <taxon>Kitasatosporales</taxon>
        <taxon>Streptomycetaceae</taxon>
        <taxon>Streptomyces</taxon>
    </lineage>
</organism>
<dbReference type="OrthoDB" id="5177574at2"/>
<keyword evidence="2" id="KW-0732">Signal</keyword>
<proteinExistence type="predicted"/>
<dbReference type="PANTHER" id="PTHR46825">
    <property type="entry name" value="D-ALANYL-D-ALANINE-CARBOXYPEPTIDASE/ENDOPEPTIDASE AMPH"/>
    <property type="match status" value="1"/>
</dbReference>
<dbReference type="GO" id="GO:0009002">
    <property type="term" value="F:serine-type D-Ala-D-Ala carboxypeptidase activity"/>
    <property type="evidence" value="ECO:0007669"/>
    <property type="project" value="UniProtKB-EC"/>
</dbReference>
<feature type="signal peptide" evidence="2">
    <location>
        <begin position="1"/>
        <end position="33"/>
    </location>
</feature>
<feature type="compositionally biased region" description="Low complexity" evidence="1">
    <location>
        <begin position="419"/>
        <end position="435"/>
    </location>
</feature>
<name>A0A387HLX6_9ACTN</name>
<dbReference type="PANTHER" id="PTHR46825:SF7">
    <property type="entry name" value="D-ALANYL-D-ALANINE CARBOXYPEPTIDASE"/>
    <property type="match status" value="1"/>
</dbReference>
<dbReference type="AlphaFoldDB" id="A0A387HLX6"/>
<dbReference type="InterPro" id="IPR050491">
    <property type="entry name" value="AmpC-like"/>
</dbReference>
<keyword evidence="4" id="KW-0121">Carboxypeptidase</keyword>
<keyword evidence="5" id="KW-1185">Reference proteome</keyword>